<dbReference type="HOGENOM" id="CLU_2507379_0_0_10"/>
<sequence length="85" mass="10273">MLFCFVQISTYITLFHVHFCIILLFLVSNFHVFVGYYSIMRCCVFIKMQKMLFKYINAYVNAFYNSLIHICIFIYFIDNLDKVKP</sequence>
<dbReference type="STRING" id="742767.HMPREF9456_02632"/>
<keyword evidence="1" id="KW-0812">Transmembrane</keyword>
<proteinExistence type="predicted"/>
<accession>F8X304</accession>
<evidence type="ECO:0000313" key="3">
    <source>
        <dbReference type="Proteomes" id="UP000006420"/>
    </source>
</evidence>
<keyword evidence="1" id="KW-1133">Transmembrane helix</keyword>
<dbReference type="EMBL" id="ADLW01000014">
    <property type="protein sequence ID" value="EGK05431.1"/>
    <property type="molecule type" value="Genomic_DNA"/>
</dbReference>
<reference evidence="2 3" key="1">
    <citation type="submission" date="2011-04" db="EMBL/GenBank/DDBJ databases">
        <title>The Genome Sequence of Dysgonomonas mossii DSM 22836.</title>
        <authorList>
            <consortium name="The Broad Institute Genome Sequencing Platform"/>
            <person name="Earl A."/>
            <person name="Ward D."/>
            <person name="Feldgarden M."/>
            <person name="Gevers D."/>
            <person name="Pudlo N."/>
            <person name="Martens E."/>
            <person name="Allen-Vercoe E."/>
            <person name="Young S.K."/>
            <person name="Zeng Q."/>
            <person name="Gargeya S."/>
            <person name="Fitzgerald M."/>
            <person name="Haas B."/>
            <person name="Abouelleil A."/>
            <person name="Alvarado L."/>
            <person name="Arachchi H.M."/>
            <person name="Berlin A."/>
            <person name="Brown A."/>
            <person name="Chapman S.B."/>
            <person name="Chen Z."/>
            <person name="Dunbar C."/>
            <person name="Freedman E."/>
            <person name="Gearin G."/>
            <person name="Gellesch M."/>
            <person name="Goldberg J."/>
            <person name="Griggs A."/>
            <person name="Gujja S."/>
            <person name="Heiman D."/>
            <person name="Howarth C."/>
            <person name="Larson L."/>
            <person name="Lui A."/>
            <person name="MacDonald P.J.P."/>
            <person name="Mehta T."/>
            <person name="Montmayeur A."/>
            <person name="Murphy C."/>
            <person name="Neiman D."/>
            <person name="Pearson M."/>
            <person name="Priest M."/>
            <person name="Roberts A."/>
            <person name="Saif S."/>
            <person name="Shea T."/>
            <person name="Shenoy N."/>
            <person name="Sisk P."/>
            <person name="Stolte C."/>
            <person name="Sykes S."/>
            <person name="Yandava C."/>
            <person name="Wortman J."/>
            <person name="Nusbaum C."/>
            <person name="Birren B."/>
        </authorList>
    </citation>
    <scope>NUCLEOTIDE SEQUENCE [LARGE SCALE GENOMIC DNA]</scope>
    <source>
        <strain evidence="2 3">DSM 22836</strain>
    </source>
</reference>
<feature type="transmembrane region" description="Helical" evidence="1">
    <location>
        <begin position="15"/>
        <end position="37"/>
    </location>
</feature>
<keyword evidence="3" id="KW-1185">Reference proteome</keyword>
<feature type="transmembrane region" description="Helical" evidence="1">
    <location>
        <begin position="58"/>
        <end position="77"/>
    </location>
</feature>
<evidence type="ECO:0000256" key="1">
    <source>
        <dbReference type="SAM" id="Phobius"/>
    </source>
</evidence>
<protein>
    <submittedName>
        <fullName evidence="2">Uncharacterized protein</fullName>
    </submittedName>
</protein>
<name>F8X304_9BACT</name>
<comment type="caution">
    <text evidence="2">The sequence shown here is derived from an EMBL/GenBank/DDBJ whole genome shotgun (WGS) entry which is preliminary data.</text>
</comment>
<dbReference type="AlphaFoldDB" id="F8X304"/>
<gene>
    <name evidence="2" type="ORF">HMPREF9456_02632</name>
</gene>
<organism evidence="2 3">
    <name type="scientific">Dysgonomonas mossii DSM 22836</name>
    <dbReference type="NCBI Taxonomy" id="742767"/>
    <lineage>
        <taxon>Bacteria</taxon>
        <taxon>Pseudomonadati</taxon>
        <taxon>Bacteroidota</taxon>
        <taxon>Bacteroidia</taxon>
        <taxon>Bacteroidales</taxon>
        <taxon>Dysgonomonadaceae</taxon>
        <taxon>Dysgonomonas</taxon>
    </lineage>
</organism>
<dbReference type="Proteomes" id="UP000006420">
    <property type="component" value="Unassembled WGS sequence"/>
</dbReference>
<keyword evidence="1" id="KW-0472">Membrane</keyword>
<evidence type="ECO:0000313" key="2">
    <source>
        <dbReference type="EMBL" id="EGK05431.1"/>
    </source>
</evidence>